<dbReference type="Proteomes" id="UP000298030">
    <property type="component" value="Unassembled WGS sequence"/>
</dbReference>
<protein>
    <recommendedName>
        <fullName evidence="4">Secreted protein</fullName>
    </recommendedName>
</protein>
<name>A0A4Y7T378_COPMI</name>
<dbReference type="AlphaFoldDB" id="A0A4Y7T378"/>
<feature type="chain" id="PRO_5021237260" description="Secreted protein" evidence="1">
    <location>
        <begin position="19"/>
        <end position="173"/>
    </location>
</feature>
<keyword evidence="1" id="KW-0732">Signal</keyword>
<gene>
    <name evidence="2" type="ORF">FA13DRAFT_774152</name>
</gene>
<evidence type="ECO:0000313" key="2">
    <source>
        <dbReference type="EMBL" id="TEB28617.1"/>
    </source>
</evidence>
<reference evidence="2 3" key="1">
    <citation type="journal article" date="2019" name="Nat. Ecol. Evol.">
        <title>Megaphylogeny resolves global patterns of mushroom evolution.</title>
        <authorList>
            <person name="Varga T."/>
            <person name="Krizsan K."/>
            <person name="Foldi C."/>
            <person name="Dima B."/>
            <person name="Sanchez-Garcia M."/>
            <person name="Sanchez-Ramirez S."/>
            <person name="Szollosi G.J."/>
            <person name="Szarkandi J.G."/>
            <person name="Papp V."/>
            <person name="Albert L."/>
            <person name="Andreopoulos W."/>
            <person name="Angelini C."/>
            <person name="Antonin V."/>
            <person name="Barry K.W."/>
            <person name="Bougher N.L."/>
            <person name="Buchanan P."/>
            <person name="Buyck B."/>
            <person name="Bense V."/>
            <person name="Catcheside P."/>
            <person name="Chovatia M."/>
            <person name="Cooper J."/>
            <person name="Damon W."/>
            <person name="Desjardin D."/>
            <person name="Finy P."/>
            <person name="Geml J."/>
            <person name="Haridas S."/>
            <person name="Hughes K."/>
            <person name="Justo A."/>
            <person name="Karasinski D."/>
            <person name="Kautmanova I."/>
            <person name="Kiss B."/>
            <person name="Kocsube S."/>
            <person name="Kotiranta H."/>
            <person name="LaButti K.M."/>
            <person name="Lechner B.E."/>
            <person name="Liimatainen K."/>
            <person name="Lipzen A."/>
            <person name="Lukacs Z."/>
            <person name="Mihaltcheva S."/>
            <person name="Morgado L.N."/>
            <person name="Niskanen T."/>
            <person name="Noordeloos M.E."/>
            <person name="Ohm R.A."/>
            <person name="Ortiz-Santana B."/>
            <person name="Ovrebo C."/>
            <person name="Racz N."/>
            <person name="Riley R."/>
            <person name="Savchenko A."/>
            <person name="Shiryaev A."/>
            <person name="Soop K."/>
            <person name="Spirin V."/>
            <person name="Szebenyi C."/>
            <person name="Tomsovsky M."/>
            <person name="Tulloss R.E."/>
            <person name="Uehling J."/>
            <person name="Grigoriev I.V."/>
            <person name="Vagvolgyi C."/>
            <person name="Papp T."/>
            <person name="Martin F.M."/>
            <person name="Miettinen O."/>
            <person name="Hibbett D.S."/>
            <person name="Nagy L.G."/>
        </authorList>
    </citation>
    <scope>NUCLEOTIDE SEQUENCE [LARGE SCALE GENOMIC DNA]</scope>
    <source>
        <strain evidence="2 3">FP101781</strain>
    </source>
</reference>
<sequence length="173" mass="19403">MTANTLLSLVATSVLTFGAHVLREVLEHEGRRESSFLSLFTLLRFPSSPTGRIPLLRSVFVVIHTLPILIPSLLLSRLPSPATFTMARLCRHSSHPRFLYTFPSRLFIRLFTNVSGSHAFVDELSPACRHRAFFHILWESFADLKLIMSSTALLSYPHADRHLAHSTPLPSGS</sequence>
<dbReference type="EMBL" id="QPFP01000031">
    <property type="protein sequence ID" value="TEB28617.1"/>
    <property type="molecule type" value="Genomic_DNA"/>
</dbReference>
<proteinExistence type="predicted"/>
<keyword evidence="3" id="KW-1185">Reference proteome</keyword>
<evidence type="ECO:0000256" key="1">
    <source>
        <dbReference type="SAM" id="SignalP"/>
    </source>
</evidence>
<evidence type="ECO:0008006" key="4">
    <source>
        <dbReference type="Google" id="ProtNLM"/>
    </source>
</evidence>
<comment type="caution">
    <text evidence="2">The sequence shown here is derived from an EMBL/GenBank/DDBJ whole genome shotgun (WGS) entry which is preliminary data.</text>
</comment>
<evidence type="ECO:0000313" key="3">
    <source>
        <dbReference type="Proteomes" id="UP000298030"/>
    </source>
</evidence>
<organism evidence="2 3">
    <name type="scientific">Coprinellus micaceus</name>
    <name type="common">Glistening ink-cap mushroom</name>
    <name type="synonym">Coprinus micaceus</name>
    <dbReference type="NCBI Taxonomy" id="71717"/>
    <lineage>
        <taxon>Eukaryota</taxon>
        <taxon>Fungi</taxon>
        <taxon>Dikarya</taxon>
        <taxon>Basidiomycota</taxon>
        <taxon>Agaricomycotina</taxon>
        <taxon>Agaricomycetes</taxon>
        <taxon>Agaricomycetidae</taxon>
        <taxon>Agaricales</taxon>
        <taxon>Agaricineae</taxon>
        <taxon>Psathyrellaceae</taxon>
        <taxon>Coprinellus</taxon>
    </lineage>
</organism>
<accession>A0A4Y7T378</accession>
<feature type="signal peptide" evidence="1">
    <location>
        <begin position="1"/>
        <end position="18"/>
    </location>
</feature>